<dbReference type="Proteomes" id="UP000887579">
    <property type="component" value="Unplaced"/>
</dbReference>
<protein>
    <submittedName>
        <fullName evidence="2">Uncharacterized protein</fullName>
    </submittedName>
</protein>
<proteinExistence type="predicted"/>
<sequence length="78" mass="8919">MNITLNAFKKESEKKKAVIDNLRYHKLCLQTVPKHSKLLTITKNGTAKPLDELVENLSALVTMSKRDINEDSDENDDY</sequence>
<reference evidence="2" key="1">
    <citation type="submission" date="2022-11" db="UniProtKB">
        <authorList>
            <consortium name="WormBaseParasite"/>
        </authorList>
    </citation>
    <scope>IDENTIFICATION</scope>
</reference>
<organism evidence="1 2">
    <name type="scientific">Panagrolaimus sp. ES5</name>
    <dbReference type="NCBI Taxonomy" id="591445"/>
    <lineage>
        <taxon>Eukaryota</taxon>
        <taxon>Metazoa</taxon>
        <taxon>Ecdysozoa</taxon>
        <taxon>Nematoda</taxon>
        <taxon>Chromadorea</taxon>
        <taxon>Rhabditida</taxon>
        <taxon>Tylenchina</taxon>
        <taxon>Panagrolaimomorpha</taxon>
        <taxon>Panagrolaimoidea</taxon>
        <taxon>Panagrolaimidae</taxon>
        <taxon>Panagrolaimus</taxon>
    </lineage>
</organism>
<accession>A0AC34GL12</accession>
<name>A0AC34GL12_9BILA</name>
<evidence type="ECO:0000313" key="1">
    <source>
        <dbReference type="Proteomes" id="UP000887579"/>
    </source>
</evidence>
<dbReference type="WBParaSite" id="ES5_v2.g30311.t1">
    <property type="protein sequence ID" value="ES5_v2.g30311.t1"/>
    <property type="gene ID" value="ES5_v2.g30311"/>
</dbReference>
<evidence type="ECO:0000313" key="2">
    <source>
        <dbReference type="WBParaSite" id="ES5_v2.g30311.t1"/>
    </source>
</evidence>